<dbReference type="Pfam" id="PF18042">
    <property type="entry name" value="ORF_12_N"/>
    <property type="match status" value="1"/>
</dbReference>
<dbReference type="InterPro" id="IPR012338">
    <property type="entry name" value="Beta-lactam/transpept-like"/>
</dbReference>
<evidence type="ECO:0000313" key="3">
    <source>
        <dbReference type="EMBL" id="MQT02617.1"/>
    </source>
</evidence>
<dbReference type="Proteomes" id="UP000419138">
    <property type="component" value="Unassembled WGS sequence"/>
</dbReference>
<dbReference type="GO" id="GO:0046677">
    <property type="term" value="P:response to antibiotic"/>
    <property type="evidence" value="ECO:0007669"/>
    <property type="project" value="InterPro"/>
</dbReference>
<dbReference type="InterPro" id="IPR040846">
    <property type="entry name" value="ORF_12_N"/>
</dbReference>
<gene>
    <name evidence="3" type="ORF">FF041_21170</name>
</gene>
<protein>
    <submittedName>
        <fullName evidence="3">Serine hydrolase</fullName>
    </submittedName>
</protein>
<evidence type="ECO:0000259" key="1">
    <source>
        <dbReference type="Pfam" id="PF13354"/>
    </source>
</evidence>
<dbReference type="InterPro" id="IPR000871">
    <property type="entry name" value="Beta-lactam_class-A"/>
</dbReference>
<dbReference type="Pfam" id="PF13354">
    <property type="entry name" value="Beta-lactamase2"/>
    <property type="match status" value="1"/>
</dbReference>
<dbReference type="AlphaFoldDB" id="A0A646KKS9"/>
<dbReference type="SUPFAM" id="SSF56601">
    <property type="entry name" value="beta-lactamase/transpeptidase-like"/>
    <property type="match status" value="1"/>
</dbReference>
<reference evidence="3 4" key="1">
    <citation type="submission" date="2019-05" db="EMBL/GenBank/DDBJ databases">
        <title>Comparative genomics and metabolomics analyses of clavulanic acid producing Streptomyces species provides insight into specialized metabolism and evolution of beta-lactam biosynthetic gene clusters.</title>
        <authorList>
            <person name="Moore M.A."/>
            <person name="Cruz-Morales P."/>
            <person name="Barona Gomez F."/>
            <person name="Kapil T."/>
        </authorList>
    </citation>
    <scope>NUCLEOTIDE SEQUENCE [LARGE SCALE GENOMIC DNA]</scope>
    <source>
        <strain evidence="3 4">NRRL 5741</strain>
    </source>
</reference>
<dbReference type="PANTHER" id="PTHR35333">
    <property type="entry name" value="BETA-LACTAMASE"/>
    <property type="match status" value="1"/>
</dbReference>
<proteinExistence type="predicted"/>
<dbReference type="EMBL" id="VCLA01000156">
    <property type="protein sequence ID" value="MQT02617.1"/>
    <property type="molecule type" value="Genomic_DNA"/>
</dbReference>
<evidence type="ECO:0000313" key="4">
    <source>
        <dbReference type="Proteomes" id="UP000419138"/>
    </source>
</evidence>
<organism evidence="3 4">
    <name type="scientific">Streptomyces jumonjinensis</name>
    <dbReference type="NCBI Taxonomy" id="1945"/>
    <lineage>
        <taxon>Bacteria</taxon>
        <taxon>Bacillati</taxon>
        <taxon>Actinomycetota</taxon>
        <taxon>Actinomycetes</taxon>
        <taxon>Kitasatosporales</taxon>
        <taxon>Streptomycetaceae</taxon>
        <taxon>Streptomyces</taxon>
    </lineage>
</organism>
<keyword evidence="3" id="KW-0378">Hydrolase</keyword>
<name>A0A646KKS9_STRJU</name>
<dbReference type="Gene3D" id="3.10.450.280">
    <property type="match status" value="1"/>
</dbReference>
<feature type="domain" description="ORF 12 gene product N-terminal" evidence="2">
    <location>
        <begin position="21"/>
        <end position="110"/>
    </location>
</feature>
<dbReference type="GO" id="GO:0008800">
    <property type="term" value="F:beta-lactamase activity"/>
    <property type="evidence" value="ECO:0007669"/>
    <property type="project" value="InterPro"/>
</dbReference>
<keyword evidence="4" id="KW-1185">Reference proteome</keyword>
<sequence length="445" mass="48257">MIEAAGSVPSAAQAALAADGSPMGEAARWAVNLLTAPDIASDEEMAARFMPTFGAGVAGKFSPTLREWRAQGPYTVEDYQAVAHKSWVTLTGPAGERHTLSLTLDSNGVIRILTLRPEMAIPQTRTWDELEEALRIPGIEHSVLAARLTPSGPVVLHETDADRPMATGSANKLYVMRALIEALESGKISWDDEVTVTPELRSLPTGDMQDLPDGTRVSVRETAHKMIVLSDNTAADIFVDRLGRDAVERAVAASGHHDPALMRPFLSSQEFFELGWGARERRAEWTRRDEAGRREMLRGITGPMTVRGSDLGETVHQLGIDWMMNAYDVLHVLAGLMEDSERDTTGAVERILTAYPGIVADPAIWGRVYFKAGSSPGVMMFCWLLQNRAGETYVLVLRQMADEQKPIGDGLYLRGVGARVIESGLLESGAAVGARARQADGVSTP</sequence>
<evidence type="ECO:0000259" key="2">
    <source>
        <dbReference type="Pfam" id="PF18042"/>
    </source>
</evidence>
<accession>A0A646KKS9</accession>
<dbReference type="PANTHER" id="PTHR35333:SF5">
    <property type="entry name" value="CONSERVED LIPOPROTEIN LPQF-RELATED"/>
    <property type="match status" value="1"/>
</dbReference>
<dbReference type="InterPro" id="IPR045155">
    <property type="entry name" value="Beta-lactam_cat"/>
</dbReference>
<dbReference type="GO" id="GO:0030655">
    <property type="term" value="P:beta-lactam antibiotic catabolic process"/>
    <property type="evidence" value="ECO:0007669"/>
    <property type="project" value="InterPro"/>
</dbReference>
<dbReference type="OrthoDB" id="33989at2"/>
<dbReference type="Gene3D" id="3.40.710.10">
    <property type="entry name" value="DD-peptidase/beta-lactamase superfamily"/>
    <property type="match status" value="1"/>
</dbReference>
<dbReference type="Gene3D" id="1.10.8.620">
    <property type="entry name" value="ORF12 helical bundle domain-like"/>
    <property type="match status" value="1"/>
</dbReference>
<feature type="domain" description="Beta-lactamase class A catalytic" evidence="1">
    <location>
        <begin position="160"/>
        <end position="267"/>
    </location>
</feature>
<comment type="caution">
    <text evidence="3">The sequence shown here is derived from an EMBL/GenBank/DDBJ whole genome shotgun (WGS) entry which is preliminary data.</text>
</comment>